<evidence type="ECO:0000313" key="2">
    <source>
        <dbReference type="EMBL" id="KAK8771528.1"/>
    </source>
</evidence>
<gene>
    <name evidence="2" type="ORF">V5799_025228</name>
</gene>
<feature type="compositionally biased region" description="Polar residues" evidence="1">
    <location>
        <begin position="99"/>
        <end position="111"/>
    </location>
</feature>
<sequence length="111" mass="12573">MRPSYAVTKFFEKRISHDRVDDATNGRHATAARKLAPANPPPALAEHSQTAAHHQRGGRGGGGKEREERRKDASVRDVTRAEPYHVISDERHRRRPKENVTSPSRDSFLRN</sequence>
<proteinExistence type="predicted"/>
<dbReference type="EMBL" id="JARKHS020019631">
    <property type="protein sequence ID" value="KAK8771528.1"/>
    <property type="molecule type" value="Genomic_DNA"/>
</dbReference>
<evidence type="ECO:0000313" key="3">
    <source>
        <dbReference type="Proteomes" id="UP001321473"/>
    </source>
</evidence>
<feature type="compositionally biased region" description="Basic and acidic residues" evidence="1">
    <location>
        <begin position="16"/>
        <end position="25"/>
    </location>
</feature>
<evidence type="ECO:0000256" key="1">
    <source>
        <dbReference type="SAM" id="MobiDB-lite"/>
    </source>
</evidence>
<dbReference type="AlphaFoldDB" id="A0AAQ4EA78"/>
<name>A0AAQ4EA78_AMBAM</name>
<keyword evidence="3" id="KW-1185">Reference proteome</keyword>
<reference evidence="2 3" key="1">
    <citation type="journal article" date="2023" name="Arcadia Sci">
        <title>De novo assembly of a long-read Amblyomma americanum tick genome.</title>
        <authorList>
            <person name="Chou S."/>
            <person name="Poskanzer K.E."/>
            <person name="Rollins M."/>
            <person name="Thuy-Boun P.S."/>
        </authorList>
    </citation>
    <scope>NUCLEOTIDE SEQUENCE [LARGE SCALE GENOMIC DNA]</scope>
    <source>
        <strain evidence="2">F_SG_1</strain>
        <tissue evidence="2">Salivary glands</tissue>
    </source>
</reference>
<comment type="caution">
    <text evidence="2">The sequence shown here is derived from an EMBL/GenBank/DDBJ whole genome shotgun (WGS) entry which is preliminary data.</text>
</comment>
<organism evidence="2 3">
    <name type="scientific">Amblyomma americanum</name>
    <name type="common">Lone star tick</name>
    <dbReference type="NCBI Taxonomy" id="6943"/>
    <lineage>
        <taxon>Eukaryota</taxon>
        <taxon>Metazoa</taxon>
        <taxon>Ecdysozoa</taxon>
        <taxon>Arthropoda</taxon>
        <taxon>Chelicerata</taxon>
        <taxon>Arachnida</taxon>
        <taxon>Acari</taxon>
        <taxon>Parasitiformes</taxon>
        <taxon>Ixodida</taxon>
        <taxon>Ixodoidea</taxon>
        <taxon>Ixodidae</taxon>
        <taxon>Amblyomminae</taxon>
        <taxon>Amblyomma</taxon>
    </lineage>
</organism>
<feature type="region of interest" description="Disordered" evidence="1">
    <location>
        <begin position="16"/>
        <end position="111"/>
    </location>
</feature>
<protein>
    <submittedName>
        <fullName evidence="2">Uncharacterized protein</fullName>
    </submittedName>
</protein>
<accession>A0AAQ4EA78</accession>
<feature type="compositionally biased region" description="Basic and acidic residues" evidence="1">
    <location>
        <begin position="62"/>
        <end position="91"/>
    </location>
</feature>
<dbReference type="Proteomes" id="UP001321473">
    <property type="component" value="Unassembled WGS sequence"/>
</dbReference>